<evidence type="ECO:0000256" key="6">
    <source>
        <dbReference type="ARBA" id="ARBA00022679"/>
    </source>
</evidence>
<dbReference type="CDD" id="cd18084">
    <property type="entry name" value="RsmE-like"/>
    <property type="match status" value="1"/>
</dbReference>
<evidence type="ECO:0000259" key="12">
    <source>
        <dbReference type="Pfam" id="PF20260"/>
    </source>
</evidence>
<evidence type="ECO:0000256" key="5">
    <source>
        <dbReference type="ARBA" id="ARBA00022603"/>
    </source>
</evidence>
<dbReference type="PIRSF" id="PIRSF015601">
    <property type="entry name" value="MTase_slr0722"/>
    <property type="match status" value="1"/>
</dbReference>
<dbReference type="Pfam" id="PF04452">
    <property type="entry name" value="Methyltrans_RNA"/>
    <property type="match status" value="1"/>
</dbReference>
<comment type="function">
    <text evidence="8 10">Specifically methylates the N3 position of the uracil ring of uridine 1498 (m3U1498) in 16S rRNA. Acts on the fully assembled 30S ribosomal subunit.</text>
</comment>
<dbReference type="NCBIfam" id="TIGR00046">
    <property type="entry name" value="RsmE family RNA methyltransferase"/>
    <property type="match status" value="1"/>
</dbReference>
<dbReference type="InterPro" id="IPR015947">
    <property type="entry name" value="PUA-like_sf"/>
</dbReference>
<name>A0ABW5DA34_9BACT</name>
<evidence type="ECO:0000256" key="9">
    <source>
        <dbReference type="ARBA" id="ARBA00047944"/>
    </source>
</evidence>
<dbReference type="InterPro" id="IPR006700">
    <property type="entry name" value="RsmE"/>
</dbReference>
<evidence type="ECO:0000259" key="11">
    <source>
        <dbReference type="Pfam" id="PF04452"/>
    </source>
</evidence>
<comment type="caution">
    <text evidence="13">The sequence shown here is derived from an EMBL/GenBank/DDBJ whole genome shotgun (WGS) entry which is preliminary data.</text>
</comment>
<evidence type="ECO:0000256" key="10">
    <source>
        <dbReference type="PIRNR" id="PIRNR015601"/>
    </source>
</evidence>
<evidence type="ECO:0000256" key="2">
    <source>
        <dbReference type="ARBA" id="ARBA00005528"/>
    </source>
</evidence>
<evidence type="ECO:0000313" key="13">
    <source>
        <dbReference type="EMBL" id="MFD2256476.1"/>
    </source>
</evidence>
<dbReference type="InterPro" id="IPR029026">
    <property type="entry name" value="tRNA_m1G_MTases_N"/>
</dbReference>
<evidence type="ECO:0000256" key="8">
    <source>
        <dbReference type="ARBA" id="ARBA00025699"/>
    </source>
</evidence>
<dbReference type="SUPFAM" id="SSF88697">
    <property type="entry name" value="PUA domain-like"/>
    <property type="match status" value="1"/>
</dbReference>
<keyword evidence="3 10" id="KW-0963">Cytoplasm</keyword>
<dbReference type="GO" id="GO:0032259">
    <property type="term" value="P:methylation"/>
    <property type="evidence" value="ECO:0007669"/>
    <property type="project" value="UniProtKB-KW"/>
</dbReference>
<dbReference type="Gene3D" id="3.40.1280.10">
    <property type="match status" value="1"/>
</dbReference>
<reference evidence="14" key="1">
    <citation type="journal article" date="2019" name="Int. J. Syst. Evol. Microbiol.">
        <title>The Global Catalogue of Microorganisms (GCM) 10K type strain sequencing project: providing services to taxonomists for standard genome sequencing and annotation.</title>
        <authorList>
            <consortium name="The Broad Institute Genomics Platform"/>
            <consortium name="The Broad Institute Genome Sequencing Center for Infectious Disease"/>
            <person name="Wu L."/>
            <person name="Ma J."/>
        </authorList>
    </citation>
    <scope>NUCLEOTIDE SEQUENCE [LARGE SCALE GENOMIC DNA]</scope>
    <source>
        <strain evidence="14">CGMCC 4.7106</strain>
    </source>
</reference>
<comment type="catalytic activity">
    <reaction evidence="9 10">
        <text>uridine(1498) in 16S rRNA + S-adenosyl-L-methionine = N(3)-methyluridine(1498) in 16S rRNA + S-adenosyl-L-homocysteine + H(+)</text>
        <dbReference type="Rhea" id="RHEA:42920"/>
        <dbReference type="Rhea" id="RHEA-COMP:10283"/>
        <dbReference type="Rhea" id="RHEA-COMP:10284"/>
        <dbReference type="ChEBI" id="CHEBI:15378"/>
        <dbReference type="ChEBI" id="CHEBI:57856"/>
        <dbReference type="ChEBI" id="CHEBI:59789"/>
        <dbReference type="ChEBI" id="CHEBI:65315"/>
        <dbReference type="ChEBI" id="CHEBI:74502"/>
        <dbReference type="EC" id="2.1.1.193"/>
    </reaction>
</comment>
<dbReference type="EC" id="2.1.1.193" evidence="10"/>
<accession>A0ABW5DA34</accession>
<feature type="domain" description="Ribosomal RNA small subunit methyltransferase E PUA-like" evidence="12">
    <location>
        <begin position="17"/>
        <end position="61"/>
    </location>
</feature>
<evidence type="ECO:0000256" key="3">
    <source>
        <dbReference type="ARBA" id="ARBA00022490"/>
    </source>
</evidence>
<proteinExistence type="inferred from homology"/>
<dbReference type="InterPro" id="IPR046886">
    <property type="entry name" value="RsmE_MTase_dom"/>
</dbReference>
<dbReference type="PANTHER" id="PTHR30027">
    <property type="entry name" value="RIBOSOMAL RNA SMALL SUBUNIT METHYLTRANSFERASE E"/>
    <property type="match status" value="1"/>
</dbReference>
<keyword evidence="14" id="KW-1185">Reference proteome</keyword>
<dbReference type="PANTHER" id="PTHR30027:SF3">
    <property type="entry name" value="16S RRNA (URACIL(1498)-N(3))-METHYLTRANSFERASE"/>
    <property type="match status" value="1"/>
</dbReference>
<keyword evidence="4 10" id="KW-0698">rRNA processing</keyword>
<evidence type="ECO:0000313" key="14">
    <source>
        <dbReference type="Proteomes" id="UP001597375"/>
    </source>
</evidence>
<dbReference type="Proteomes" id="UP001597375">
    <property type="component" value="Unassembled WGS sequence"/>
</dbReference>
<comment type="subcellular location">
    <subcellularLocation>
        <location evidence="1 10">Cytoplasm</location>
    </subcellularLocation>
</comment>
<dbReference type="SUPFAM" id="SSF75217">
    <property type="entry name" value="alpha/beta knot"/>
    <property type="match status" value="1"/>
</dbReference>
<dbReference type="InterPro" id="IPR029028">
    <property type="entry name" value="Alpha/beta_knot_MTases"/>
</dbReference>
<dbReference type="RefSeq" id="WP_386819731.1">
    <property type="nucleotide sequence ID" value="NZ_JBHUIT010000008.1"/>
</dbReference>
<dbReference type="GO" id="GO:0008168">
    <property type="term" value="F:methyltransferase activity"/>
    <property type="evidence" value="ECO:0007669"/>
    <property type="project" value="UniProtKB-KW"/>
</dbReference>
<keyword evidence="7 10" id="KW-0949">S-adenosyl-L-methionine</keyword>
<comment type="similarity">
    <text evidence="2 10">Belongs to the RNA methyltransferase RsmE family.</text>
</comment>
<evidence type="ECO:0000256" key="4">
    <source>
        <dbReference type="ARBA" id="ARBA00022552"/>
    </source>
</evidence>
<sequence length="237" mass="26241">MPRFHLPPEQWTETPFLDGTEAKHLAQVLRIQPGQTITVFDGRGSRAEAKVLSVSKQRVDLMLELAESHDTPLPEITLAQAIPKGKNMEWIVQKAVELGVSKIQPLVTRHTIVSPGDDKAEKWRRIALEACKQCGQDTIPIIEDPLDFTQWIANQDTAELKILASLAENPKNFRETLQSHPDLEAITVAIGPEGDFSEDETTAAIAAGFIPVTLGNLVLRVETATMLCLSAIRFQYI</sequence>
<evidence type="ECO:0000256" key="1">
    <source>
        <dbReference type="ARBA" id="ARBA00004496"/>
    </source>
</evidence>
<gene>
    <name evidence="13" type="ORF">ACFSSA_07305</name>
</gene>
<feature type="domain" description="Ribosomal RNA small subunit methyltransferase E methyltransferase" evidence="11">
    <location>
        <begin position="72"/>
        <end position="232"/>
    </location>
</feature>
<organism evidence="13 14">
    <name type="scientific">Luteolibacter algae</name>
    <dbReference type="NCBI Taxonomy" id="454151"/>
    <lineage>
        <taxon>Bacteria</taxon>
        <taxon>Pseudomonadati</taxon>
        <taxon>Verrucomicrobiota</taxon>
        <taxon>Verrucomicrobiia</taxon>
        <taxon>Verrucomicrobiales</taxon>
        <taxon>Verrucomicrobiaceae</taxon>
        <taxon>Luteolibacter</taxon>
    </lineage>
</organism>
<dbReference type="Pfam" id="PF20260">
    <property type="entry name" value="PUA_4"/>
    <property type="match status" value="1"/>
</dbReference>
<evidence type="ECO:0000256" key="7">
    <source>
        <dbReference type="ARBA" id="ARBA00022691"/>
    </source>
</evidence>
<dbReference type="InterPro" id="IPR046887">
    <property type="entry name" value="RsmE_PUA-like"/>
</dbReference>
<keyword evidence="5 10" id="KW-0489">Methyltransferase</keyword>
<dbReference type="NCBIfam" id="NF008692">
    <property type="entry name" value="PRK11713.1-5"/>
    <property type="match status" value="1"/>
</dbReference>
<keyword evidence="6 10" id="KW-0808">Transferase</keyword>
<dbReference type="EMBL" id="JBHUIT010000008">
    <property type="protein sequence ID" value="MFD2256476.1"/>
    <property type="molecule type" value="Genomic_DNA"/>
</dbReference>
<protein>
    <recommendedName>
        <fullName evidence="10">Ribosomal RNA small subunit methyltransferase E</fullName>
        <ecNumber evidence="10">2.1.1.193</ecNumber>
    </recommendedName>
</protein>